<proteinExistence type="predicted"/>
<protein>
    <submittedName>
        <fullName evidence="1">Uncharacterized protein</fullName>
    </submittedName>
</protein>
<evidence type="ECO:0000313" key="2">
    <source>
        <dbReference type="Proteomes" id="UP000237968"/>
    </source>
</evidence>
<dbReference type="OrthoDB" id="5501768at2"/>
<sequence length="303" mass="31687">MNLRVGLASIGFATCLLGCGLRTDPDYSPVCVDNTVAGETGETGGEPLAPRIGSCQDPIDLPTGQNIVVRGSLGGCSGTEGWCGGSGAEDVYRIGSVVGDVFVDFRPEETNFNPVLRVVRGEDPCLEGVIEESEVCADIVNSVPGRGFYDQGGDDTYYIIVDTELGESGDYAFDLRFGDNAFEGDCLDAVEDQAIELMAGGNFVWEATLDAKQGRLDSSCSAPGDEDIFTLVLTGGGTVTASVEVLEGDIQPIVSLRDDCATASELSCGGLASANFGGSATTYLVVDQIGANKGRYRLTVDFF</sequence>
<dbReference type="EMBL" id="PVNK01000165">
    <property type="protein sequence ID" value="PRP96496.1"/>
    <property type="molecule type" value="Genomic_DNA"/>
</dbReference>
<accession>A0A2S9XUF7</accession>
<name>A0A2S9XUF7_9BACT</name>
<reference evidence="1 2" key="1">
    <citation type="submission" date="2018-03" db="EMBL/GenBank/DDBJ databases">
        <title>Draft Genome Sequences of the Obligatory Marine Myxobacteria Enhygromyxa salina SWB005.</title>
        <authorList>
            <person name="Poehlein A."/>
            <person name="Moghaddam J.A."/>
            <person name="Harms H."/>
            <person name="Alanjari M."/>
            <person name="Koenig G.M."/>
            <person name="Daniel R."/>
            <person name="Schaeberle T.F."/>
        </authorList>
    </citation>
    <scope>NUCLEOTIDE SEQUENCE [LARGE SCALE GENOMIC DNA]</scope>
    <source>
        <strain evidence="1 2">SWB005</strain>
    </source>
</reference>
<dbReference type="RefSeq" id="WP_106392917.1">
    <property type="nucleotide sequence ID" value="NZ_PVNK01000165.1"/>
</dbReference>
<comment type="caution">
    <text evidence="1">The sequence shown here is derived from an EMBL/GenBank/DDBJ whole genome shotgun (WGS) entry which is preliminary data.</text>
</comment>
<keyword evidence="2" id="KW-1185">Reference proteome</keyword>
<organism evidence="1 2">
    <name type="scientific">Enhygromyxa salina</name>
    <dbReference type="NCBI Taxonomy" id="215803"/>
    <lineage>
        <taxon>Bacteria</taxon>
        <taxon>Pseudomonadati</taxon>
        <taxon>Myxococcota</taxon>
        <taxon>Polyangia</taxon>
        <taxon>Nannocystales</taxon>
        <taxon>Nannocystaceae</taxon>
        <taxon>Enhygromyxa</taxon>
    </lineage>
</organism>
<gene>
    <name evidence="1" type="ORF">ENSA5_35720</name>
</gene>
<dbReference type="AlphaFoldDB" id="A0A2S9XUF7"/>
<dbReference type="Proteomes" id="UP000237968">
    <property type="component" value="Unassembled WGS sequence"/>
</dbReference>
<evidence type="ECO:0000313" key="1">
    <source>
        <dbReference type="EMBL" id="PRP96496.1"/>
    </source>
</evidence>